<name>A6YFL0_9MICC</name>
<feature type="region of interest" description="Disordered" evidence="1">
    <location>
        <begin position="482"/>
        <end position="524"/>
    </location>
</feature>
<accession>A6YFL0</accession>
<dbReference type="InterPro" id="IPR005094">
    <property type="entry name" value="Endonuclease_MobA/VirD2"/>
</dbReference>
<dbReference type="RefSeq" id="WP_012311546.1">
    <property type="nucleotide sequence ID" value="NC_010494.1"/>
</dbReference>
<dbReference type="AlphaFoldDB" id="A6YFL0"/>
<keyword evidence="3" id="KW-0614">Plasmid</keyword>
<dbReference type="Pfam" id="PF03432">
    <property type="entry name" value="Relaxase"/>
    <property type="match status" value="1"/>
</dbReference>
<organism evidence="3">
    <name type="scientific">Arthrobacter sp. AK-1</name>
    <dbReference type="NCBI Taxonomy" id="415095"/>
    <lineage>
        <taxon>Bacteria</taxon>
        <taxon>Bacillati</taxon>
        <taxon>Actinomycetota</taxon>
        <taxon>Actinomycetes</taxon>
        <taxon>Micrococcales</taxon>
        <taxon>Micrococcaceae</taxon>
        <taxon>Arthrobacter</taxon>
    </lineage>
</organism>
<evidence type="ECO:0000313" key="3">
    <source>
        <dbReference type="EMBL" id="ABR67014.1"/>
    </source>
</evidence>
<geneLocation type="plasmid" evidence="3">
    <name>pSI-1</name>
</geneLocation>
<evidence type="ECO:0000259" key="2">
    <source>
        <dbReference type="Pfam" id="PF03432"/>
    </source>
</evidence>
<proteinExistence type="predicted"/>
<reference evidence="3" key="2">
    <citation type="journal article" date="2008" name="Plasmid">
        <title>Comparative analysis of eight Arthrobacter plasmids.</title>
        <authorList>
            <person name="Jerke K."/>
            <person name="Nakatsu C.H."/>
            <person name="Beasley F."/>
            <person name="Konopka A."/>
        </authorList>
    </citation>
    <scope>NUCLEOTIDE SEQUENCE</scope>
    <source>
        <strain evidence="3">AK-1</strain>
        <plasmid evidence="3">pSI-1</plasmid>
    </source>
</reference>
<dbReference type="EMBL" id="EF495211">
    <property type="protein sequence ID" value="ABR67014.1"/>
    <property type="molecule type" value="Genomic_DNA"/>
</dbReference>
<evidence type="ECO:0000256" key="1">
    <source>
        <dbReference type="SAM" id="MobiDB-lite"/>
    </source>
</evidence>
<protein>
    <submittedName>
        <fullName evidence="3">Putative relaxase</fullName>
    </submittedName>
</protein>
<feature type="domain" description="MobA/VirD2-like nuclease" evidence="2">
    <location>
        <begin position="36"/>
        <end position="160"/>
    </location>
</feature>
<reference evidence="3" key="1">
    <citation type="submission" date="2007-03" db="EMBL/GenBank/DDBJ databases">
        <authorList>
            <person name="Jerke K.H."/>
            <person name="Nakatsu C.H."/>
            <person name="Konopka A.E."/>
        </authorList>
    </citation>
    <scope>NUCLEOTIDE SEQUENCE</scope>
    <source>
        <strain evidence="3">AK-1</strain>
        <plasmid evidence="3">pSI-1</plasmid>
    </source>
</reference>
<sequence length="524" mass="57296">MAGLMIYLAGPGRANEHEEPHLVAGDSALMAWHDDNELNRDAALDIANALDRAKQFYKTEVDGGHVFHCSLSLAAEEGQLTDEQWGAIANDFMKDMDFTEDGGKAPARWVAVRHGLSKNGNDHIHIVASMVRDDGTKWNSWKSKYKSQQVARALEKKYGLTELEAVRAERGYTPAEQAKATRQGLPEVERHSLARKVRTCATASADEAEFVRRARQEGLLVRPRYAAGRTDVVTGYSVAERPRKGERAVWFGGNSLGRDLALPKLRSEWESTPETATAAVAEWNAAARNRRAVAPGREALQPSAELWSKYANDISALREKLVTTPHNDHAAWAQAARETSAAFGAWSKRIEPTPGPLADAARELSKSAQLRRYPTRPAVALPSARGATMILLAATSKSERAAYALMFRQLAQTARAIHDMHKATDDLRRVRGLAAAVTAASKAVEASVTTQTIKAQPITMEALREQHPGASEEALRARLIAERSRGGSPVPTTLTRAEKALQQAGPTGPQESHRDHHPKPGIER</sequence>
<feature type="compositionally biased region" description="Basic and acidic residues" evidence="1">
    <location>
        <begin position="511"/>
        <end position="524"/>
    </location>
</feature>